<name>A0A078B2E9_STYLE</name>
<dbReference type="AlphaFoldDB" id="A0A078B2E9"/>
<reference evidence="1 2" key="1">
    <citation type="submission" date="2014-06" db="EMBL/GenBank/DDBJ databases">
        <authorList>
            <person name="Swart Estienne"/>
        </authorList>
    </citation>
    <scope>NUCLEOTIDE SEQUENCE [LARGE SCALE GENOMIC DNA]</scope>
    <source>
        <strain evidence="1 2">130c</strain>
    </source>
</reference>
<dbReference type="EMBL" id="CCKQ01015573">
    <property type="protein sequence ID" value="CDW87392.1"/>
    <property type="molecule type" value="Genomic_DNA"/>
</dbReference>
<proteinExistence type="predicted"/>
<dbReference type="Proteomes" id="UP000039865">
    <property type="component" value="Unassembled WGS sequence"/>
</dbReference>
<protein>
    <submittedName>
        <fullName evidence="1">Uncharacterized protein</fullName>
    </submittedName>
</protein>
<evidence type="ECO:0000313" key="2">
    <source>
        <dbReference type="Proteomes" id="UP000039865"/>
    </source>
</evidence>
<evidence type="ECO:0000313" key="1">
    <source>
        <dbReference type="EMBL" id="CDW87392.1"/>
    </source>
</evidence>
<accession>A0A078B2E9</accession>
<organism evidence="1 2">
    <name type="scientific">Stylonychia lemnae</name>
    <name type="common">Ciliate</name>
    <dbReference type="NCBI Taxonomy" id="5949"/>
    <lineage>
        <taxon>Eukaryota</taxon>
        <taxon>Sar</taxon>
        <taxon>Alveolata</taxon>
        <taxon>Ciliophora</taxon>
        <taxon>Intramacronucleata</taxon>
        <taxon>Spirotrichea</taxon>
        <taxon>Stichotrichia</taxon>
        <taxon>Sporadotrichida</taxon>
        <taxon>Oxytrichidae</taxon>
        <taxon>Stylonychinae</taxon>
        <taxon>Stylonychia</taxon>
    </lineage>
</organism>
<dbReference type="InParanoid" id="A0A078B2E9"/>
<gene>
    <name evidence="1" type="primary">Contig1805.g1953</name>
    <name evidence="1" type="ORF">STYLEM_16495</name>
</gene>
<sequence>MYYSYFNPTETQQKLIGIWFKQNIYEAQDQNTFKILLFTNQSQYVNTQIGFLPELKGFLSSYKVIDSNKNRGMIFRTTDYYDQLLIASRSEDVDIYEIVTSAVFTINAQIQNMGTAVNFVRDKFMNRTNLMNQLFLSPSFELGENSLYNIRMLQVKKIIYEFDDICYVGLSCRVTELNFRLNDSCSDHNQGTRFYLKFTTQQLTENSYELDTFLPELTDTTTSILQYKIQLNNLNLNHWGKHIIKGTYGIQDSKSFLWPLETYSKQIQIRYCLDDYYFDKDRSENYIATQYYLLDSQELIIQVPTPYLEPKQECYKDFNYQSIISPQPQVDFIRTQDNLKFLISTNDIKAKGVYQITGVEKYLTELLQSVNQW</sequence>
<keyword evidence="2" id="KW-1185">Reference proteome</keyword>